<keyword evidence="1" id="KW-1133">Transmembrane helix</keyword>
<dbReference type="AlphaFoldDB" id="A0A392S284"/>
<comment type="caution">
    <text evidence="2">The sequence shown here is derived from an EMBL/GenBank/DDBJ whole genome shotgun (WGS) entry which is preliminary data.</text>
</comment>
<protein>
    <submittedName>
        <fullName evidence="2">Uncharacterized protein</fullName>
    </submittedName>
</protein>
<reference evidence="2 3" key="1">
    <citation type="journal article" date="2018" name="Front. Plant Sci.">
        <title>Red Clover (Trifolium pratense) and Zigzag Clover (T. medium) - A Picture of Genomic Similarities and Differences.</title>
        <authorList>
            <person name="Dluhosova J."/>
            <person name="Istvanek J."/>
            <person name="Nedelnik J."/>
            <person name="Repkova J."/>
        </authorList>
    </citation>
    <scope>NUCLEOTIDE SEQUENCE [LARGE SCALE GENOMIC DNA]</scope>
    <source>
        <strain evidence="3">cv. 10/8</strain>
        <tissue evidence="2">Leaf</tissue>
    </source>
</reference>
<evidence type="ECO:0000313" key="3">
    <source>
        <dbReference type="Proteomes" id="UP000265520"/>
    </source>
</evidence>
<keyword evidence="1" id="KW-0812">Transmembrane</keyword>
<evidence type="ECO:0000256" key="1">
    <source>
        <dbReference type="SAM" id="Phobius"/>
    </source>
</evidence>
<sequence>VVKKDLYHRCARTVAVAALPSPPLLIPAVSTTLSAAANPCRIVKTLSLAQKLSLGLALSLAVKLLLSLVLTVYVLCRST</sequence>
<proteinExistence type="predicted"/>
<keyword evidence="1" id="KW-0472">Membrane</keyword>
<organism evidence="2 3">
    <name type="scientific">Trifolium medium</name>
    <dbReference type="NCBI Taxonomy" id="97028"/>
    <lineage>
        <taxon>Eukaryota</taxon>
        <taxon>Viridiplantae</taxon>
        <taxon>Streptophyta</taxon>
        <taxon>Embryophyta</taxon>
        <taxon>Tracheophyta</taxon>
        <taxon>Spermatophyta</taxon>
        <taxon>Magnoliopsida</taxon>
        <taxon>eudicotyledons</taxon>
        <taxon>Gunneridae</taxon>
        <taxon>Pentapetalae</taxon>
        <taxon>rosids</taxon>
        <taxon>fabids</taxon>
        <taxon>Fabales</taxon>
        <taxon>Fabaceae</taxon>
        <taxon>Papilionoideae</taxon>
        <taxon>50 kb inversion clade</taxon>
        <taxon>NPAAA clade</taxon>
        <taxon>Hologalegina</taxon>
        <taxon>IRL clade</taxon>
        <taxon>Trifolieae</taxon>
        <taxon>Trifolium</taxon>
    </lineage>
</organism>
<evidence type="ECO:0000313" key="2">
    <source>
        <dbReference type="EMBL" id="MCI43023.1"/>
    </source>
</evidence>
<keyword evidence="3" id="KW-1185">Reference proteome</keyword>
<dbReference type="Proteomes" id="UP000265520">
    <property type="component" value="Unassembled WGS sequence"/>
</dbReference>
<dbReference type="EMBL" id="LXQA010312175">
    <property type="protein sequence ID" value="MCI43023.1"/>
    <property type="molecule type" value="Genomic_DNA"/>
</dbReference>
<feature type="non-terminal residue" evidence="2">
    <location>
        <position position="1"/>
    </location>
</feature>
<feature type="transmembrane region" description="Helical" evidence="1">
    <location>
        <begin position="54"/>
        <end position="76"/>
    </location>
</feature>
<name>A0A392S284_9FABA</name>
<accession>A0A392S284</accession>